<evidence type="ECO:0000256" key="1">
    <source>
        <dbReference type="SAM" id="Phobius"/>
    </source>
</evidence>
<organism evidence="2 3">
    <name type="scientific">Sphagnum jensenii</name>
    <dbReference type="NCBI Taxonomy" id="128206"/>
    <lineage>
        <taxon>Eukaryota</taxon>
        <taxon>Viridiplantae</taxon>
        <taxon>Streptophyta</taxon>
        <taxon>Embryophyta</taxon>
        <taxon>Bryophyta</taxon>
        <taxon>Sphagnophytina</taxon>
        <taxon>Sphagnopsida</taxon>
        <taxon>Sphagnales</taxon>
        <taxon>Sphagnaceae</taxon>
        <taxon>Sphagnum</taxon>
    </lineage>
</organism>
<keyword evidence="1" id="KW-1133">Transmembrane helix</keyword>
<accession>A0ABP0WGZ8</accession>
<evidence type="ECO:0000313" key="3">
    <source>
        <dbReference type="Proteomes" id="UP001497444"/>
    </source>
</evidence>
<reference evidence="2" key="1">
    <citation type="submission" date="2024-02" db="EMBL/GenBank/DDBJ databases">
        <authorList>
            <consortium name="ELIXIR-Norway"/>
            <consortium name="Elixir Norway"/>
        </authorList>
    </citation>
    <scope>NUCLEOTIDE SEQUENCE</scope>
</reference>
<evidence type="ECO:0008006" key="4">
    <source>
        <dbReference type="Google" id="ProtNLM"/>
    </source>
</evidence>
<sequence length="71" mass="7933">MPMQCPACMAFLLEPDRRHVLLVVESAGSEIFFILSTGCLVWCLMVVMQKAFLKQESICPTCRGQGKIVQV</sequence>
<feature type="transmembrane region" description="Helical" evidence="1">
    <location>
        <begin position="31"/>
        <end position="48"/>
    </location>
</feature>
<dbReference type="Proteomes" id="UP001497444">
    <property type="component" value="Chromosome 18"/>
</dbReference>
<gene>
    <name evidence="2" type="ORF">CSSPJE1EN1_LOCUS11217</name>
</gene>
<keyword evidence="3" id="KW-1185">Reference proteome</keyword>
<keyword evidence="1" id="KW-0472">Membrane</keyword>
<evidence type="ECO:0000313" key="2">
    <source>
        <dbReference type="EMBL" id="CAK9265739.1"/>
    </source>
</evidence>
<protein>
    <recommendedName>
        <fullName evidence="4">LITAF domain-containing protein</fullName>
    </recommendedName>
</protein>
<proteinExistence type="predicted"/>
<keyword evidence="1" id="KW-0812">Transmembrane</keyword>
<dbReference type="EMBL" id="OZ020113">
    <property type="protein sequence ID" value="CAK9265739.1"/>
    <property type="molecule type" value="Genomic_DNA"/>
</dbReference>
<name>A0ABP0WGZ8_9BRYO</name>